<accession>K8WI59</accession>
<organism evidence="9 10">
    <name type="scientific">Providencia burhodogranariea DSM 19968</name>
    <dbReference type="NCBI Taxonomy" id="1141662"/>
    <lineage>
        <taxon>Bacteria</taxon>
        <taxon>Pseudomonadati</taxon>
        <taxon>Pseudomonadota</taxon>
        <taxon>Gammaproteobacteria</taxon>
        <taxon>Enterobacterales</taxon>
        <taxon>Morganellaceae</taxon>
        <taxon>Providencia</taxon>
    </lineage>
</organism>
<reference evidence="9 10" key="1">
    <citation type="journal article" date="2012" name="BMC Genomics">
        <title>Comparative genomics of bacteria in the genus Providencia isolated from wild Drosophila melanogaster.</title>
        <authorList>
            <person name="Galac M.R."/>
            <person name="Lazzaro B.P."/>
        </authorList>
    </citation>
    <scope>NUCLEOTIDE SEQUENCE [LARGE SCALE GENOMIC DNA]</scope>
    <source>
        <strain evidence="9 10">DSM 19968</strain>
    </source>
</reference>
<dbReference type="HOGENOM" id="CLU_070768_0_2_6"/>
<dbReference type="GO" id="GO:0071555">
    <property type="term" value="P:cell wall organization"/>
    <property type="evidence" value="ECO:0007669"/>
    <property type="project" value="InterPro"/>
</dbReference>
<dbReference type="Pfam" id="PF02753">
    <property type="entry name" value="PapD_C"/>
    <property type="match status" value="1"/>
</dbReference>
<evidence type="ECO:0000256" key="4">
    <source>
        <dbReference type="ARBA" id="ARBA00022764"/>
    </source>
</evidence>
<dbReference type="InterPro" id="IPR036316">
    <property type="entry name" value="Pili_assmbl_chap_C_dom_sf"/>
</dbReference>
<evidence type="ECO:0000256" key="3">
    <source>
        <dbReference type="ARBA" id="ARBA00022729"/>
    </source>
</evidence>
<keyword evidence="3" id="KW-0732">Signal</keyword>
<dbReference type="InterPro" id="IPR016148">
    <property type="entry name" value="Pili_assmbl_chaperone_C"/>
</dbReference>
<dbReference type="EMBL" id="AKKL01000034">
    <property type="protein sequence ID" value="EKT60234.1"/>
    <property type="molecule type" value="Genomic_DNA"/>
</dbReference>
<dbReference type="STRING" id="1141662.OOA_12495"/>
<evidence type="ECO:0000313" key="9">
    <source>
        <dbReference type="EMBL" id="EKT60234.1"/>
    </source>
</evidence>
<comment type="similarity">
    <text evidence="2 6">Belongs to the periplasmic pilus chaperone family.</text>
</comment>
<dbReference type="InterPro" id="IPR001829">
    <property type="entry name" value="Pili_assmbl_chaperone_bac"/>
</dbReference>
<comment type="caution">
    <text evidence="9">The sequence shown here is derived from an EMBL/GenBank/DDBJ whole genome shotgun (WGS) entry which is preliminary data.</text>
</comment>
<dbReference type="GO" id="GO:0030288">
    <property type="term" value="C:outer membrane-bounded periplasmic space"/>
    <property type="evidence" value="ECO:0007669"/>
    <property type="project" value="InterPro"/>
</dbReference>
<dbReference type="RefSeq" id="WP_008912493.1">
    <property type="nucleotide sequence ID" value="NZ_KB233223.1"/>
</dbReference>
<evidence type="ECO:0000313" key="10">
    <source>
        <dbReference type="Proteomes" id="UP000009336"/>
    </source>
</evidence>
<feature type="domain" description="Pili assembly chaperone N-terminal" evidence="7">
    <location>
        <begin position="27"/>
        <end position="149"/>
    </location>
</feature>
<comment type="subcellular location">
    <subcellularLocation>
        <location evidence="1 6">Periplasm</location>
    </subcellularLocation>
</comment>
<evidence type="ECO:0000256" key="6">
    <source>
        <dbReference type="RuleBase" id="RU003918"/>
    </source>
</evidence>
<evidence type="ECO:0000256" key="5">
    <source>
        <dbReference type="ARBA" id="ARBA00023186"/>
    </source>
</evidence>
<evidence type="ECO:0000256" key="2">
    <source>
        <dbReference type="ARBA" id="ARBA00007399"/>
    </source>
</evidence>
<dbReference type="PROSITE" id="PS00635">
    <property type="entry name" value="PILI_CHAPERONE"/>
    <property type="match status" value="1"/>
</dbReference>
<dbReference type="InterPro" id="IPR008962">
    <property type="entry name" value="PapD-like_sf"/>
</dbReference>
<dbReference type="Proteomes" id="UP000009336">
    <property type="component" value="Unassembled WGS sequence"/>
</dbReference>
<dbReference type="PANTHER" id="PTHR30251:SF7">
    <property type="entry name" value="FIMBRIAE CHAPARONE"/>
    <property type="match status" value="1"/>
</dbReference>
<dbReference type="Pfam" id="PF00345">
    <property type="entry name" value="PapD_N"/>
    <property type="match status" value="1"/>
</dbReference>
<feature type="domain" description="Pili assembly chaperone C-terminal" evidence="8">
    <location>
        <begin position="174"/>
        <end position="238"/>
    </location>
</feature>
<gene>
    <name evidence="9" type="ORF">OOA_12495</name>
</gene>
<name>K8WI59_9GAMM</name>
<keyword evidence="5 6" id="KW-0143">Chaperone</keyword>
<proteinExistence type="inferred from homology"/>
<evidence type="ECO:0000259" key="7">
    <source>
        <dbReference type="Pfam" id="PF00345"/>
    </source>
</evidence>
<dbReference type="SUPFAM" id="SSF49584">
    <property type="entry name" value="Periplasmic chaperone C-domain"/>
    <property type="match status" value="1"/>
</dbReference>
<dbReference type="OrthoDB" id="9131059at2"/>
<dbReference type="PATRIC" id="fig|1141662.3.peg.2536"/>
<keyword evidence="4" id="KW-0574">Periplasm</keyword>
<dbReference type="eggNOG" id="COG3121">
    <property type="taxonomic scope" value="Bacteria"/>
</dbReference>
<dbReference type="PRINTS" id="PR00969">
    <property type="entry name" value="CHAPERONPILI"/>
</dbReference>
<evidence type="ECO:0000259" key="8">
    <source>
        <dbReference type="Pfam" id="PF02753"/>
    </source>
</evidence>
<dbReference type="SUPFAM" id="SSF49354">
    <property type="entry name" value="PapD-like"/>
    <property type="match status" value="1"/>
</dbReference>
<keyword evidence="10" id="KW-1185">Reference proteome</keyword>
<dbReference type="AlphaFoldDB" id="K8WI59"/>
<evidence type="ECO:0000256" key="1">
    <source>
        <dbReference type="ARBA" id="ARBA00004418"/>
    </source>
</evidence>
<dbReference type="InterPro" id="IPR016147">
    <property type="entry name" value="Pili_assmbl_chaperone_N"/>
</dbReference>
<dbReference type="InterPro" id="IPR050643">
    <property type="entry name" value="Periplasmic_pilus_chap"/>
</dbReference>
<dbReference type="InterPro" id="IPR018046">
    <property type="entry name" value="Pili_assmbl_chaperone_CS"/>
</dbReference>
<dbReference type="PANTHER" id="PTHR30251">
    <property type="entry name" value="PILUS ASSEMBLY CHAPERONE"/>
    <property type="match status" value="1"/>
</dbReference>
<dbReference type="InterPro" id="IPR013783">
    <property type="entry name" value="Ig-like_fold"/>
</dbReference>
<dbReference type="Gene3D" id="2.60.40.10">
    <property type="entry name" value="Immunoglobulins"/>
    <property type="match status" value="2"/>
</dbReference>
<protein>
    <submittedName>
        <fullName evidence="9">Pili assembly chaperone, N-terminal protein</fullName>
    </submittedName>
</protein>
<sequence length="247" mass="28513">MNYYYRQYSFLLLIILLLSSFSIKAGIIASSTRIIFYDGDIKNTLVIANTNDYPILSQFWVDDGENDSSPGQQMYPFVAVPAVLKLDPAEMSNLNIIYNNEELPKDRESVFWLNMYEIPSVKLDKTIDKTKLLMSMNTQMKIFYRPTQLKDQLMKKNSELSFYLSKNRNSIICNNTSPFYISFSNLSVLTNGISVQVEKQIDMMIPPFSTKEYHIDKSTKFNGNSQIEANIINDDGNSEVQYYKLSH</sequence>